<evidence type="ECO:0000313" key="2">
    <source>
        <dbReference type="Proteomes" id="UP000663923"/>
    </source>
</evidence>
<evidence type="ECO:0000313" key="1">
    <source>
        <dbReference type="EMBL" id="QTD56386.1"/>
    </source>
</evidence>
<gene>
    <name evidence="1" type="ORF">J4G78_01930</name>
</gene>
<dbReference type="Proteomes" id="UP000663923">
    <property type="component" value="Chromosome"/>
</dbReference>
<dbReference type="RefSeq" id="WP_207988208.1">
    <property type="nucleotide sequence ID" value="NZ_CP071794.1"/>
</dbReference>
<sequence length="178" mass="20393">MIFSAIFLAMAASPQTAMPTEGLLTIENLDCISSQVSADKAQTYAAMMRKGEEVEAFESVKELADSCQARNGWSDIQTRGAFRVVLMDGWMLEEGLMKQIQELGDFKPFLDQFYTDNVKSTGRHILKDAFLSGKMDKALSAKGYPEDQDLRELVYNYWEWRGTLYDIEEDFRNDELRR</sequence>
<accession>A0ABX7T4D0</accession>
<reference evidence="1 2" key="1">
    <citation type="submission" date="2021-03" db="EMBL/GenBank/DDBJ databases">
        <title>Complete genome of Parasphingorhabdus_sp.JHSY0214.</title>
        <authorList>
            <person name="Yoo J.H."/>
            <person name="Bae J.W."/>
        </authorList>
    </citation>
    <scope>NUCLEOTIDE SEQUENCE [LARGE SCALE GENOMIC DNA]</scope>
    <source>
        <strain evidence="1 2">JHSY0214</strain>
    </source>
</reference>
<keyword evidence="2" id="KW-1185">Reference proteome</keyword>
<protein>
    <submittedName>
        <fullName evidence="1">Uncharacterized protein</fullName>
    </submittedName>
</protein>
<proteinExistence type="predicted"/>
<organism evidence="1 2">
    <name type="scientific">Parasphingorhabdus cellanae</name>
    <dbReference type="NCBI Taxonomy" id="2806553"/>
    <lineage>
        <taxon>Bacteria</taxon>
        <taxon>Pseudomonadati</taxon>
        <taxon>Pseudomonadota</taxon>
        <taxon>Alphaproteobacteria</taxon>
        <taxon>Sphingomonadales</taxon>
        <taxon>Sphingomonadaceae</taxon>
        <taxon>Parasphingorhabdus</taxon>
    </lineage>
</organism>
<name>A0ABX7T4D0_9SPHN</name>
<dbReference type="EMBL" id="CP071794">
    <property type="protein sequence ID" value="QTD56386.1"/>
    <property type="molecule type" value="Genomic_DNA"/>
</dbReference>